<reference evidence="1" key="2">
    <citation type="journal article" date="2015" name="Fish Shellfish Immunol.">
        <title>Early steps in the European eel (Anguilla anguilla)-Vibrio vulnificus interaction in the gills: Role of the RtxA13 toxin.</title>
        <authorList>
            <person name="Callol A."/>
            <person name="Pajuelo D."/>
            <person name="Ebbesson L."/>
            <person name="Teles M."/>
            <person name="MacKenzie S."/>
            <person name="Amaro C."/>
        </authorList>
    </citation>
    <scope>NUCLEOTIDE SEQUENCE</scope>
</reference>
<proteinExistence type="predicted"/>
<dbReference type="AlphaFoldDB" id="A0A0E9PAQ8"/>
<name>A0A0E9PAQ8_ANGAN</name>
<reference evidence="1" key="1">
    <citation type="submission" date="2014-11" db="EMBL/GenBank/DDBJ databases">
        <authorList>
            <person name="Amaro Gonzalez C."/>
        </authorList>
    </citation>
    <scope>NUCLEOTIDE SEQUENCE</scope>
</reference>
<organism evidence="1">
    <name type="scientific">Anguilla anguilla</name>
    <name type="common">European freshwater eel</name>
    <name type="synonym">Muraena anguilla</name>
    <dbReference type="NCBI Taxonomy" id="7936"/>
    <lineage>
        <taxon>Eukaryota</taxon>
        <taxon>Metazoa</taxon>
        <taxon>Chordata</taxon>
        <taxon>Craniata</taxon>
        <taxon>Vertebrata</taxon>
        <taxon>Euteleostomi</taxon>
        <taxon>Actinopterygii</taxon>
        <taxon>Neopterygii</taxon>
        <taxon>Teleostei</taxon>
        <taxon>Anguilliformes</taxon>
        <taxon>Anguillidae</taxon>
        <taxon>Anguilla</taxon>
    </lineage>
</organism>
<dbReference type="EMBL" id="GBXM01106851">
    <property type="protein sequence ID" value="JAH01726.1"/>
    <property type="molecule type" value="Transcribed_RNA"/>
</dbReference>
<accession>A0A0E9PAQ8</accession>
<sequence length="64" mass="7623">MASYWHHQHGEHQQEDNFGTYCSIQLQDSTPSHTEMSENELKKKKRIVTLTFLNTSQEQFKKLK</sequence>
<protein>
    <submittedName>
        <fullName evidence="1">Uncharacterized protein</fullName>
    </submittedName>
</protein>
<evidence type="ECO:0000313" key="1">
    <source>
        <dbReference type="EMBL" id="JAH01726.1"/>
    </source>
</evidence>